<name>A0A8H4B5R8_GIGMA</name>
<keyword evidence="1" id="KW-0378">Hydrolase</keyword>
<dbReference type="EMBL" id="WTPW01000004">
    <property type="protein sequence ID" value="KAF0561997.1"/>
    <property type="molecule type" value="Genomic_DNA"/>
</dbReference>
<gene>
    <name evidence="1" type="ORF">F8M41_014588</name>
</gene>
<evidence type="ECO:0000313" key="2">
    <source>
        <dbReference type="Proteomes" id="UP000439903"/>
    </source>
</evidence>
<protein>
    <submittedName>
        <fullName evidence="1">p-loop containing nucleoside triphosphate hydrolase</fullName>
    </submittedName>
</protein>
<evidence type="ECO:0000313" key="1">
    <source>
        <dbReference type="EMBL" id="KAF0561997.1"/>
    </source>
</evidence>
<dbReference type="AlphaFoldDB" id="A0A8H4B5R8"/>
<keyword evidence="2" id="KW-1185">Reference proteome</keyword>
<comment type="caution">
    <text evidence="1">The sequence shown here is derived from an EMBL/GenBank/DDBJ whole genome shotgun (WGS) entry which is preliminary data.</text>
</comment>
<sequence length="98" mass="11600">MIKELNEKIILKVEQVFDNFLKSKKILNDLYNDAQIISDHIQHKTLDEIEKHVQHIEIGETNIRKELADCLIEVRSGRCDINEIEKKITKFQNPKNLF</sequence>
<organism evidence="1 2">
    <name type="scientific">Gigaspora margarita</name>
    <dbReference type="NCBI Taxonomy" id="4874"/>
    <lineage>
        <taxon>Eukaryota</taxon>
        <taxon>Fungi</taxon>
        <taxon>Fungi incertae sedis</taxon>
        <taxon>Mucoromycota</taxon>
        <taxon>Glomeromycotina</taxon>
        <taxon>Glomeromycetes</taxon>
        <taxon>Diversisporales</taxon>
        <taxon>Gigasporaceae</taxon>
        <taxon>Gigaspora</taxon>
    </lineage>
</organism>
<accession>A0A8H4B5R8</accession>
<dbReference type="GO" id="GO:0016787">
    <property type="term" value="F:hydrolase activity"/>
    <property type="evidence" value="ECO:0007669"/>
    <property type="project" value="UniProtKB-KW"/>
</dbReference>
<dbReference type="OrthoDB" id="2485271at2759"/>
<reference evidence="1 2" key="1">
    <citation type="journal article" date="2019" name="Environ. Microbiol.">
        <title>At the nexus of three kingdoms: the genome of the mycorrhizal fungus Gigaspora margarita provides insights into plant, endobacterial and fungal interactions.</title>
        <authorList>
            <person name="Venice F."/>
            <person name="Ghignone S."/>
            <person name="Salvioli di Fossalunga A."/>
            <person name="Amselem J."/>
            <person name="Novero M."/>
            <person name="Xianan X."/>
            <person name="Sedzielewska Toro K."/>
            <person name="Morin E."/>
            <person name="Lipzen A."/>
            <person name="Grigoriev I.V."/>
            <person name="Henrissat B."/>
            <person name="Martin F.M."/>
            <person name="Bonfante P."/>
        </authorList>
    </citation>
    <scope>NUCLEOTIDE SEQUENCE [LARGE SCALE GENOMIC DNA]</scope>
    <source>
        <strain evidence="1 2">BEG34</strain>
    </source>
</reference>
<proteinExistence type="predicted"/>
<dbReference type="Proteomes" id="UP000439903">
    <property type="component" value="Unassembled WGS sequence"/>
</dbReference>